<dbReference type="Pfam" id="PF09360">
    <property type="entry name" value="zf-CDGSH"/>
    <property type="match status" value="1"/>
</dbReference>
<keyword evidence="4" id="KW-0411">Iron-sulfur</keyword>
<dbReference type="GO" id="GO:0051537">
    <property type="term" value="F:2 iron, 2 sulfur cluster binding"/>
    <property type="evidence" value="ECO:0007669"/>
    <property type="project" value="UniProtKB-KW"/>
</dbReference>
<dbReference type="GO" id="GO:0005739">
    <property type="term" value="C:mitochondrion"/>
    <property type="evidence" value="ECO:0007669"/>
    <property type="project" value="TreeGrafter"/>
</dbReference>
<keyword evidence="3" id="KW-0408">Iron</keyword>
<feature type="domain" description="Iron-binding zinc finger CDGSH type" evidence="6">
    <location>
        <begin position="76"/>
        <end position="111"/>
    </location>
</feature>
<evidence type="ECO:0000259" key="6">
    <source>
        <dbReference type="SMART" id="SM00704"/>
    </source>
</evidence>
<evidence type="ECO:0000313" key="8">
    <source>
        <dbReference type="EMBL" id="CAD8966941.1"/>
    </source>
</evidence>
<dbReference type="Gene3D" id="3.40.5.90">
    <property type="entry name" value="CDGSH iron-sulfur domain, mitoNEET-type"/>
    <property type="match status" value="2"/>
</dbReference>
<feature type="domain" description="Iron-binding zinc finger CDGSH type" evidence="6">
    <location>
        <begin position="38"/>
        <end position="75"/>
    </location>
</feature>
<evidence type="ECO:0000256" key="4">
    <source>
        <dbReference type="ARBA" id="ARBA00023014"/>
    </source>
</evidence>
<accession>A0A6U2EV27</accession>
<reference evidence="7" key="1">
    <citation type="submission" date="2021-01" db="EMBL/GenBank/DDBJ databases">
        <authorList>
            <person name="Corre E."/>
            <person name="Pelletier E."/>
            <person name="Niang G."/>
            <person name="Scheremetjew M."/>
            <person name="Finn R."/>
            <person name="Kale V."/>
            <person name="Holt S."/>
            <person name="Cochrane G."/>
            <person name="Meng A."/>
            <person name="Brown T."/>
            <person name="Cohen L."/>
        </authorList>
    </citation>
    <scope>NUCLEOTIDE SEQUENCE</scope>
    <source>
        <strain evidence="7">CCMP441</strain>
        <strain evidence="8">CCMP644</strain>
    </source>
</reference>
<dbReference type="GO" id="GO:0046872">
    <property type="term" value="F:metal ion binding"/>
    <property type="evidence" value="ECO:0007669"/>
    <property type="project" value="UniProtKB-KW"/>
</dbReference>
<dbReference type="InterPro" id="IPR042216">
    <property type="entry name" value="MitoNEET_CISD"/>
</dbReference>
<gene>
    <name evidence="8" type="ORF">HAND00432_LOCUS18257</name>
    <name evidence="7" type="ORF">HAND1043_LOCUS10475</name>
</gene>
<dbReference type="InterPro" id="IPR018967">
    <property type="entry name" value="FeS-contain_CDGSH-typ"/>
</dbReference>
<organism evidence="7">
    <name type="scientific">Hemiselmis andersenii</name>
    <name type="common">Cryptophyte alga</name>
    <dbReference type="NCBI Taxonomy" id="464988"/>
    <lineage>
        <taxon>Eukaryota</taxon>
        <taxon>Cryptophyceae</taxon>
        <taxon>Cryptomonadales</taxon>
        <taxon>Hemiselmidaceae</taxon>
        <taxon>Hemiselmis</taxon>
    </lineage>
</organism>
<dbReference type="PANTHER" id="PTHR46491">
    <property type="entry name" value="CDGSH IRON SULFUR DOMAIN PROTEIN HOMOLOG"/>
    <property type="match status" value="1"/>
</dbReference>
<protein>
    <recommendedName>
        <fullName evidence="6">Iron-binding zinc finger CDGSH type domain-containing protein</fullName>
    </recommendedName>
</protein>
<comment type="cofactor">
    <cofactor evidence="5">
        <name>[2Fe-2S] cluster</name>
        <dbReference type="ChEBI" id="CHEBI:190135"/>
    </cofactor>
</comment>
<evidence type="ECO:0000256" key="3">
    <source>
        <dbReference type="ARBA" id="ARBA00023004"/>
    </source>
</evidence>
<dbReference type="EMBL" id="HBFK01017006">
    <property type="protein sequence ID" value="CAD8743980.1"/>
    <property type="molecule type" value="Transcribed_RNA"/>
</dbReference>
<name>A0A6U2EV27_HEMAN</name>
<evidence type="ECO:0000256" key="1">
    <source>
        <dbReference type="ARBA" id="ARBA00022714"/>
    </source>
</evidence>
<evidence type="ECO:0000256" key="2">
    <source>
        <dbReference type="ARBA" id="ARBA00022723"/>
    </source>
</evidence>
<sequence length="131" mass="14600">MRLFSVRGVLRQARPQAWVRAMSSGGADPNEKVVCAGKIPSYQAVEEGKTYFWCSCGRSKTQPFCDGAHKGTAHKPVAYKAEKTGKVKFCMCKSSNTFPLCDASHLRVLIPFIGTSVSKGGEYYRREWEKK</sequence>
<dbReference type="SMART" id="SM00704">
    <property type="entry name" value="ZnF_CDGSH"/>
    <property type="match status" value="2"/>
</dbReference>
<dbReference type="InterPro" id="IPR052950">
    <property type="entry name" value="CISD"/>
</dbReference>
<dbReference type="EMBL" id="HBFX01030288">
    <property type="protein sequence ID" value="CAD8966941.1"/>
    <property type="molecule type" value="Transcribed_RNA"/>
</dbReference>
<evidence type="ECO:0000313" key="7">
    <source>
        <dbReference type="EMBL" id="CAD8743980.1"/>
    </source>
</evidence>
<dbReference type="PANTHER" id="PTHR46491:SF3">
    <property type="entry name" value="CDGSH IRON-SULFUR DOMAIN-CONTAINING PROTEIN 3, MITOCHONDRIAL"/>
    <property type="match status" value="1"/>
</dbReference>
<keyword evidence="1" id="KW-0001">2Fe-2S</keyword>
<proteinExistence type="predicted"/>
<evidence type="ECO:0000256" key="5">
    <source>
        <dbReference type="ARBA" id="ARBA00034078"/>
    </source>
</evidence>
<keyword evidence="2" id="KW-0479">Metal-binding</keyword>
<dbReference type="AlphaFoldDB" id="A0A6U2EV27"/>